<gene>
    <name evidence="3" type="ORF">APUTEX25_002059</name>
</gene>
<dbReference type="PIRSF" id="PIRSF018497">
    <property type="entry name" value="V-ATP_synth_D"/>
    <property type="match status" value="1"/>
</dbReference>
<dbReference type="GO" id="GO:0046961">
    <property type="term" value="F:proton-transporting ATPase activity, rotational mechanism"/>
    <property type="evidence" value="ECO:0007669"/>
    <property type="project" value="InterPro"/>
</dbReference>
<evidence type="ECO:0000256" key="2">
    <source>
        <dbReference type="ARBA" id="ARBA00023065"/>
    </source>
</evidence>
<dbReference type="Pfam" id="PF01992">
    <property type="entry name" value="vATP-synt_AC39"/>
    <property type="match status" value="1"/>
</dbReference>
<accession>A0A3M7KVC6</accession>
<dbReference type="EMBL" id="QOKY01000179">
    <property type="protein sequence ID" value="RMZ54483.1"/>
    <property type="molecule type" value="Genomic_DNA"/>
</dbReference>
<keyword evidence="1" id="KW-0813">Transport</keyword>
<dbReference type="InterPro" id="IPR036079">
    <property type="entry name" value="ATPase_csu/dsu_sf"/>
</dbReference>
<evidence type="ECO:0008006" key="5">
    <source>
        <dbReference type="Google" id="ProtNLM"/>
    </source>
</evidence>
<protein>
    <recommendedName>
        <fullName evidence="5">V-type proton ATPase subunit</fullName>
    </recommendedName>
</protein>
<evidence type="ECO:0000313" key="3">
    <source>
        <dbReference type="EMBL" id="RMZ54483.1"/>
    </source>
</evidence>
<evidence type="ECO:0000256" key="1">
    <source>
        <dbReference type="ARBA" id="ARBA00022448"/>
    </source>
</evidence>
<comment type="caution">
    <text evidence="3">The sequence shown here is derived from an EMBL/GenBank/DDBJ whole genome shotgun (WGS) entry which is preliminary data.</text>
</comment>
<sequence length="381" mass="42466">GVVRGYKLGLLTAADYNNLSQCENLEDIKLYLTGTDYAQYVSNEAGPLHTTTLVECCTRKLVDDWEYLRQNASEPLGTFLDYCTFGHMIDNIVLIVTGTLHERDVQASGGELLDKCNPLGVFDAIATLAVAQNMRDLYRLVLVDTPLAPYFSGALDEGVGYLAGSCGVHARRLTQKVSSKPLMAPSALDAAIPTGYHLTSEDLDEMNIEVLRNTLYKAYLDDFAGLCGRLGGATHQVMGDLLAFEADRRALNITLNSIGTELTRDDRRRLYANFGLLYPNGQNELALAEDFDQIRAAMEKCPPYQAIFSKLGAGESVMLDKVLYEEEAKRAMQTFEQQFHYGVFYSYMRLREQEIRNIMWIAECVAQGQKGRINDGIVPLF</sequence>
<dbReference type="InterPro" id="IPR002843">
    <property type="entry name" value="ATPase_V0-cplx_csu/dsu"/>
</dbReference>
<dbReference type="AlphaFoldDB" id="A0A3M7KVC6"/>
<dbReference type="Gene3D" id="1.10.132.50">
    <property type="entry name" value="ATP synthase (C/AC39) subunit, domain 3"/>
    <property type="match status" value="1"/>
</dbReference>
<dbReference type="Proteomes" id="UP000279271">
    <property type="component" value="Unassembled WGS sequence"/>
</dbReference>
<keyword evidence="2" id="KW-0406">Ion transport</keyword>
<name>A0A3M7KVC6_AUXPR</name>
<proteinExistence type="predicted"/>
<dbReference type="InterPro" id="IPR044911">
    <property type="entry name" value="V-type_ATPase_csu/dsu_dom_3"/>
</dbReference>
<reference evidence="4" key="1">
    <citation type="journal article" date="2018" name="Algal Res.">
        <title>Characterization of plant carbon substrate utilization by Auxenochlorella protothecoides.</title>
        <authorList>
            <person name="Vogler B.W."/>
            <person name="Starkenburg S.R."/>
            <person name="Sudasinghe N."/>
            <person name="Schambach J.Y."/>
            <person name="Rollin J.A."/>
            <person name="Pattathil S."/>
            <person name="Barry A.N."/>
        </authorList>
    </citation>
    <scope>NUCLEOTIDE SEQUENCE [LARGE SCALE GENOMIC DNA]</scope>
    <source>
        <strain evidence="4">UTEX 25</strain>
    </source>
</reference>
<dbReference type="SUPFAM" id="SSF103486">
    <property type="entry name" value="V-type ATP synthase subunit C"/>
    <property type="match status" value="2"/>
</dbReference>
<feature type="non-terminal residue" evidence="3">
    <location>
        <position position="1"/>
    </location>
</feature>
<dbReference type="InterPro" id="IPR016727">
    <property type="entry name" value="ATPase_V0-cplx_dsu"/>
</dbReference>
<organism evidence="3 4">
    <name type="scientific">Auxenochlorella protothecoides</name>
    <name type="common">Green microalga</name>
    <name type="synonym">Chlorella protothecoides</name>
    <dbReference type="NCBI Taxonomy" id="3075"/>
    <lineage>
        <taxon>Eukaryota</taxon>
        <taxon>Viridiplantae</taxon>
        <taxon>Chlorophyta</taxon>
        <taxon>core chlorophytes</taxon>
        <taxon>Trebouxiophyceae</taxon>
        <taxon>Chlorellales</taxon>
        <taxon>Chlorellaceae</taxon>
        <taxon>Auxenochlorella</taxon>
    </lineage>
</organism>
<evidence type="ECO:0000313" key="4">
    <source>
        <dbReference type="Proteomes" id="UP000279271"/>
    </source>
</evidence>
<dbReference type="PANTHER" id="PTHR11028">
    <property type="entry name" value="VACUOLAR ATP SYNTHASE SUBUNIT AC39"/>
    <property type="match status" value="1"/>
</dbReference>
<dbReference type="GO" id="GO:0033179">
    <property type="term" value="C:proton-transporting V-type ATPase, V0 domain"/>
    <property type="evidence" value="ECO:0007669"/>
    <property type="project" value="InterPro"/>
</dbReference>